<dbReference type="EMBL" id="AMCI01007142">
    <property type="protein sequence ID" value="EJW93144.1"/>
    <property type="molecule type" value="Genomic_DNA"/>
</dbReference>
<protein>
    <submittedName>
        <fullName evidence="1">Uncharacterized protein</fullName>
    </submittedName>
</protein>
<accession>J9G0Q8</accession>
<comment type="caution">
    <text evidence="1">The sequence shown here is derived from an EMBL/GenBank/DDBJ whole genome shotgun (WGS) entry which is preliminary data.</text>
</comment>
<dbReference type="AlphaFoldDB" id="J9G0Q8"/>
<proteinExistence type="predicted"/>
<organism evidence="1">
    <name type="scientific">gut metagenome</name>
    <dbReference type="NCBI Taxonomy" id="749906"/>
    <lineage>
        <taxon>unclassified sequences</taxon>
        <taxon>metagenomes</taxon>
        <taxon>organismal metagenomes</taxon>
    </lineage>
</organism>
<gene>
    <name evidence="1" type="ORF">EVA_18747</name>
</gene>
<sequence length="83" mass="9319">MVVAGLQHRIVRYAPHALVLEEGAIEVSRVVMIAANEYHPVVRIVQLLGISPIHLFVIRFLFKSKATITCHNEQGVRHLILDA</sequence>
<name>J9G0Q8_9ZZZZ</name>
<evidence type="ECO:0000313" key="1">
    <source>
        <dbReference type="EMBL" id="EJW93144.1"/>
    </source>
</evidence>
<reference evidence="1" key="1">
    <citation type="journal article" date="2012" name="PLoS ONE">
        <title>Gene sets for utilization of primary and secondary nutrition supplies in the distal gut of endangered iberian lynx.</title>
        <authorList>
            <person name="Alcaide M."/>
            <person name="Messina E."/>
            <person name="Richter M."/>
            <person name="Bargiela R."/>
            <person name="Peplies J."/>
            <person name="Huws S.A."/>
            <person name="Newbold C.J."/>
            <person name="Golyshin P.N."/>
            <person name="Simon M.A."/>
            <person name="Lopez G."/>
            <person name="Yakimov M.M."/>
            <person name="Ferrer M."/>
        </authorList>
    </citation>
    <scope>NUCLEOTIDE SEQUENCE</scope>
</reference>